<reference evidence="1" key="1">
    <citation type="submission" date="2018-05" db="EMBL/GenBank/DDBJ databases">
        <title>Draft genome of Mucuna pruriens seed.</title>
        <authorList>
            <person name="Nnadi N.E."/>
            <person name="Vos R."/>
            <person name="Hasami M.H."/>
            <person name="Devisetty U.K."/>
            <person name="Aguiy J.C."/>
        </authorList>
    </citation>
    <scope>NUCLEOTIDE SEQUENCE [LARGE SCALE GENOMIC DNA]</scope>
    <source>
        <strain evidence="1">JCA_2017</strain>
    </source>
</reference>
<proteinExistence type="predicted"/>
<dbReference type="EMBL" id="QJKJ01013681">
    <property type="protein sequence ID" value="RDX65911.1"/>
    <property type="molecule type" value="Genomic_DNA"/>
</dbReference>
<accession>A0A371EIP1</accession>
<dbReference type="OrthoDB" id="1418540at2759"/>
<sequence>MDIPKSPYAVKWMVNSLNTPTEIMQFLGLCQIVPLKPLDPVYPRSYDPNARCDYHGGVVGHATERCWSLKHKIQDLLDEGQVEFQD</sequence>
<gene>
    <name evidence="1" type="ORF">CR513_55392</name>
</gene>
<evidence type="ECO:0000313" key="1">
    <source>
        <dbReference type="EMBL" id="RDX65911.1"/>
    </source>
</evidence>
<protein>
    <submittedName>
        <fullName evidence="1">Uncharacterized protein</fullName>
    </submittedName>
</protein>
<organism evidence="1 2">
    <name type="scientific">Mucuna pruriens</name>
    <name type="common">Velvet bean</name>
    <name type="synonym">Dolichos pruriens</name>
    <dbReference type="NCBI Taxonomy" id="157652"/>
    <lineage>
        <taxon>Eukaryota</taxon>
        <taxon>Viridiplantae</taxon>
        <taxon>Streptophyta</taxon>
        <taxon>Embryophyta</taxon>
        <taxon>Tracheophyta</taxon>
        <taxon>Spermatophyta</taxon>
        <taxon>Magnoliopsida</taxon>
        <taxon>eudicotyledons</taxon>
        <taxon>Gunneridae</taxon>
        <taxon>Pentapetalae</taxon>
        <taxon>rosids</taxon>
        <taxon>fabids</taxon>
        <taxon>Fabales</taxon>
        <taxon>Fabaceae</taxon>
        <taxon>Papilionoideae</taxon>
        <taxon>50 kb inversion clade</taxon>
        <taxon>NPAAA clade</taxon>
        <taxon>indigoferoid/millettioid clade</taxon>
        <taxon>Phaseoleae</taxon>
        <taxon>Mucuna</taxon>
    </lineage>
</organism>
<dbReference type="Proteomes" id="UP000257109">
    <property type="component" value="Unassembled WGS sequence"/>
</dbReference>
<evidence type="ECO:0000313" key="2">
    <source>
        <dbReference type="Proteomes" id="UP000257109"/>
    </source>
</evidence>
<dbReference type="AlphaFoldDB" id="A0A371EIP1"/>
<dbReference type="PANTHER" id="PTHR32108:SF9">
    <property type="entry name" value="REVERSE TRANSCRIPTASE RNASE H-LIKE DOMAIN-CONTAINING PROTEIN"/>
    <property type="match status" value="1"/>
</dbReference>
<comment type="caution">
    <text evidence="1">The sequence shown here is derived from an EMBL/GenBank/DDBJ whole genome shotgun (WGS) entry which is preliminary data.</text>
</comment>
<name>A0A371EIP1_MUCPR</name>
<feature type="non-terminal residue" evidence="1">
    <location>
        <position position="1"/>
    </location>
</feature>
<keyword evidence="2" id="KW-1185">Reference proteome</keyword>
<dbReference type="PANTHER" id="PTHR32108">
    <property type="entry name" value="DNA-DIRECTED RNA POLYMERASE SUBUNIT ALPHA"/>
    <property type="match status" value="1"/>
</dbReference>